<sequence length="621" mass="71521">MDFSSSSNMDTRRVPASRVDLTGMTKLEEYLSQACAAEDIYQTSRRCSTRELFSSLESCNEAAQIYQYLLQHEPQMLQKFYRFVEETLKHIKEQHKAKDEMEVAFAQEQKKQKLRMADIEEEAENMAKHIEQRTAQKMEEKFKEEKLELQSKIARLNEELENMQISEYELKQKAQLEVKAVKDQLHTVDKRNKTLAQEKREVDTQLMIVKTQLATCKQEMQTLSTSYQENDWMSEYMTELSLLTDQVDQLQVINKQLNETNNSLNEELNDIKGKIHSDQGQSPTSNTFSSTQSIQLPKAFERTGPKYPGISLCEELEQASLASSAEYGTADGRQHTDGWQLTAHHNNANEQHHIFQPRKGTLTENLTRPFLVETQSLEGVDELTDNPRISNRRRSHKSDMYHDSTDTLLSISSTFTDYAPQRLYKVIFVGDAGVGKTSFVTHFCKGYFQLNTAATLGIDFYTKNIEVDRIKITLQLWDTAGQERFRCISTPYFRKVDGVVLMYDCCTESSFLSVREWIEIIRSNSDMDDLPIMICANKIDLRGEKEELGFKVISSEMGEQLANECKTMFSELSAKTGEQLNSCIHRLGRIMKEREDEGIKRYEHGLQIGSFKEGKKKCCNG</sequence>
<dbReference type="SMART" id="SM00177">
    <property type="entry name" value="ARF"/>
    <property type="match status" value="1"/>
</dbReference>
<dbReference type="FunFam" id="3.40.50.300:FF:001348">
    <property type="entry name" value="Ras and EF-hand domain-containing protein"/>
    <property type="match status" value="1"/>
</dbReference>
<dbReference type="SUPFAM" id="SSF52540">
    <property type="entry name" value="P-loop containing nucleoside triphosphate hydrolases"/>
    <property type="match status" value="1"/>
</dbReference>
<evidence type="ECO:0000313" key="8">
    <source>
        <dbReference type="Proteomes" id="UP000593567"/>
    </source>
</evidence>
<keyword evidence="3" id="KW-0547">Nucleotide-binding</keyword>
<dbReference type="Pfam" id="PF00071">
    <property type="entry name" value="Ras"/>
    <property type="match status" value="1"/>
</dbReference>
<keyword evidence="5" id="KW-0342">GTP-binding</keyword>
<reference evidence="7" key="1">
    <citation type="submission" date="2020-06" db="EMBL/GenBank/DDBJ databases">
        <title>Draft genome of Bugula neritina, a colonial animal packing powerful symbionts and potential medicines.</title>
        <authorList>
            <person name="Rayko M."/>
        </authorList>
    </citation>
    <scope>NUCLEOTIDE SEQUENCE [LARGE SCALE GENOMIC DNA]</scope>
    <source>
        <strain evidence="7">Kwan_BN1</strain>
    </source>
</reference>
<evidence type="ECO:0000256" key="4">
    <source>
        <dbReference type="ARBA" id="ARBA00023054"/>
    </source>
</evidence>
<dbReference type="PANTHER" id="PTHR47977">
    <property type="entry name" value="RAS-RELATED PROTEIN RAB"/>
    <property type="match status" value="1"/>
</dbReference>
<evidence type="ECO:0000313" key="7">
    <source>
        <dbReference type="EMBL" id="KAF6027908.1"/>
    </source>
</evidence>
<dbReference type="InterPro" id="IPR005225">
    <property type="entry name" value="Small_GTP-bd"/>
</dbReference>
<evidence type="ECO:0000256" key="1">
    <source>
        <dbReference type="ARBA" id="ARBA00004496"/>
    </source>
</evidence>
<dbReference type="InterPro" id="IPR050227">
    <property type="entry name" value="Rab"/>
</dbReference>
<feature type="coiled-coil region" evidence="6">
    <location>
        <begin position="116"/>
        <end position="191"/>
    </location>
</feature>
<proteinExistence type="predicted"/>
<dbReference type="GO" id="GO:0003924">
    <property type="term" value="F:GTPase activity"/>
    <property type="evidence" value="ECO:0007669"/>
    <property type="project" value="InterPro"/>
</dbReference>
<evidence type="ECO:0000256" key="6">
    <source>
        <dbReference type="SAM" id="Coils"/>
    </source>
</evidence>
<dbReference type="PRINTS" id="PR00449">
    <property type="entry name" value="RASTRNSFRMNG"/>
</dbReference>
<keyword evidence="8" id="KW-1185">Reference proteome</keyword>
<dbReference type="SMART" id="SM00173">
    <property type="entry name" value="RAS"/>
    <property type="match status" value="1"/>
</dbReference>
<dbReference type="SMART" id="SM00176">
    <property type="entry name" value="RAN"/>
    <property type="match status" value="1"/>
</dbReference>
<dbReference type="PROSITE" id="PS51421">
    <property type="entry name" value="RAS"/>
    <property type="match status" value="1"/>
</dbReference>
<dbReference type="PROSITE" id="PS51419">
    <property type="entry name" value="RAB"/>
    <property type="match status" value="1"/>
</dbReference>
<accession>A0A7J7JR41</accession>
<evidence type="ECO:0000256" key="2">
    <source>
        <dbReference type="ARBA" id="ARBA00022490"/>
    </source>
</evidence>
<dbReference type="SMART" id="SM00175">
    <property type="entry name" value="RAB"/>
    <property type="match status" value="1"/>
</dbReference>
<organism evidence="7 8">
    <name type="scientific">Bugula neritina</name>
    <name type="common">Brown bryozoan</name>
    <name type="synonym">Sertularia neritina</name>
    <dbReference type="NCBI Taxonomy" id="10212"/>
    <lineage>
        <taxon>Eukaryota</taxon>
        <taxon>Metazoa</taxon>
        <taxon>Spiralia</taxon>
        <taxon>Lophotrochozoa</taxon>
        <taxon>Bryozoa</taxon>
        <taxon>Gymnolaemata</taxon>
        <taxon>Cheilostomatida</taxon>
        <taxon>Flustrina</taxon>
        <taxon>Buguloidea</taxon>
        <taxon>Bugulidae</taxon>
        <taxon>Bugula</taxon>
    </lineage>
</organism>
<dbReference type="CDD" id="cd00154">
    <property type="entry name" value="Rab"/>
    <property type="match status" value="1"/>
</dbReference>
<dbReference type="GO" id="GO:0005525">
    <property type="term" value="F:GTP binding"/>
    <property type="evidence" value="ECO:0007669"/>
    <property type="project" value="UniProtKB-KW"/>
</dbReference>
<feature type="coiled-coil region" evidence="6">
    <location>
        <begin position="240"/>
        <end position="274"/>
    </location>
</feature>
<dbReference type="InterPro" id="IPR001806">
    <property type="entry name" value="Small_GTPase"/>
</dbReference>
<gene>
    <name evidence="7" type="ORF">EB796_013809</name>
</gene>
<dbReference type="SMART" id="SM00174">
    <property type="entry name" value="RHO"/>
    <property type="match status" value="1"/>
</dbReference>
<dbReference type="AlphaFoldDB" id="A0A7J7JR41"/>
<dbReference type="InterPro" id="IPR027417">
    <property type="entry name" value="P-loop_NTPase"/>
</dbReference>
<dbReference type="Gene3D" id="3.40.50.300">
    <property type="entry name" value="P-loop containing nucleotide triphosphate hydrolases"/>
    <property type="match status" value="1"/>
</dbReference>
<name>A0A7J7JR41_BUGNE</name>
<comment type="caution">
    <text evidence="7">The sequence shown here is derived from an EMBL/GenBank/DDBJ whole genome shotgun (WGS) entry which is preliminary data.</text>
</comment>
<keyword evidence="2" id="KW-0963">Cytoplasm</keyword>
<keyword evidence="4 6" id="KW-0175">Coiled coil</keyword>
<dbReference type="NCBIfam" id="TIGR00231">
    <property type="entry name" value="small_GTP"/>
    <property type="match status" value="1"/>
</dbReference>
<dbReference type="OrthoDB" id="9989112at2759"/>
<comment type="subcellular location">
    <subcellularLocation>
        <location evidence="1">Cytoplasm</location>
    </subcellularLocation>
</comment>
<evidence type="ECO:0000256" key="5">
    <source>
        <dbReference type="ARBA" id="ARBA00023134"/>
    </source>
</evidence>
<evidence type="ECO:0000256" key="3">
    <source>
        <dbReference type="ARBA" id="ARBA00022741"/>
    </source>
</evidence>
<dbReference type="EMBL" id="VXIV02002008">
    <property type="protein sequence ID" value="KAF6027908.1"/>
    <property type="molecule type" value="Genomic_DNA"/>
</dbReference>
<dbReference type="GO" id="GO:0005737">
    <property type="term" value="C:cytoplasm"/>
    <property type="evidence" value="ECO:0007669"/>
    <property type="project" value="UniProtKB-SubCell"/>
</dbReference>
<dbReference type="Proteomes" id="UP000593567">
    <property type="component" value="Unassembled WGS sequence"/>
</dbReference>
<protein>
    <submittedName>
        <fullName evidence="7">Tag-312</fullName>
    </submittedName>
</protein>